<feature type="compositionally biased region" description="Basic and acidic residues" evidence="3">
    <location>
        <begin position="90"/>
        <end position="106"/>
    </location>
</feature>
<reference evidence="7" key="1">
    <citation type="submission" date="2015-02" db="EMBL/GenBank/DDBJ databases">
        <title>Genome sequencing for Strongylocentrotus purpuratus.</title>
        <authorList>
            <person name="Murali S."/>
            <person name="Liu Y."/>
            <person name="Vee V."/>
            <person name="English A."/>
            <person name="Wang M."/>
            <person name="Skinner E."/>
            <person name="Han Y."/>
            <person name="Muzny D.M."/>
            <person name="Worley K.C."/>
            <person name="Gibbs R.A."/>
        </authorList>
    </citation>
    <scope>NUCLEOTIDE SEQUENCE</scope>
</reference>
<feature type="region of interest" description="Disordered" evidence="3">
    <location>
        <begin position="84"/>
        <end position="117"/>
    </location>
</feature>
<dbReference type="KEGG" id="spu:582113"/>
<keyword evidence="1" id="KW-0862">Zinc</keyword>
<dbReference type="GeneID" id="582113"/>
<evidence type="ECO:0000259" key="5">
    <source>
        <dbReference type="PROSITE" id="PS50158"/>
    </source>
</evidence>
<evidence type="ECO:0000313" key="7">
    <source>
        <dbReference type="Proteomes" id="UP000007110"/>
    </source>
</evidence>
<dbReference type="SUPFAM" id="SSF54928">
    <property type="entry name" value="RNA-binding domain, RBD"/>
    <property type="match status" value="1"/>
</dbReference>
<dbReference type="GO" id="GO:0016607">
    <property type="term" value="C:nuclear speck"/>
    <property type="evidence" value="ECO:0000318"/>
    <property type="project" value="GO_Central"/>
</dbReference>
<keyword evidence="2" id="KW-0694">RNA-binding</keyword>
<evidence type="ECO:0000256" key="2">
    <source>
        <dbReference type="PROSITE-ProRule" id="PRU00176"/>
    </source>
</evidence>
<feature type="compositionally biased region" description="Basic residues" evidence="3">
    <location>
        <begin position="151"/>
        <end position="192"/>
    </location>
</feature>
<dbReference type="SUPFAM" id="SSF57756">
    <property type="entry name" value="Retrovirus zinc finger-like domains"/>
    <property type="match status" value="1"/>
</dbReference>
<name>A0A7M7RDQ1_STRPU</name>
<dbReference type="RefSeq" id="XP_787177.1">
    <property type="nucleotide sequence ID" value="XM_782084.5"/>
</dbReference>
<dbReference type="InterPro" id="IPR000504">
    <property type="entry name" value="RRM_dom"/>
</dbReference>
<evidence type="ECO:0000256" key="3">
    <source>
        <dbReference type="SAM" id="MobiDB-lite"/>
    </source>
</evidence>
<dbReference type="Proteomes" id="UP000007110">
    <property type="component" value="Unassembled WGS sequence"/>
</dbReference>
<proteinExistence type="predicted"/>
<keyword evidence="1" id="KW-0479">Metal-binding</keyword>
<sequence length="192" mass="21766">MARHSSRGISPVPLECKVYVGNLPSGASRTELEEAFSRYGRVKNVWVARNPPGFAFVMFEDERDASDACKALDDRNVCGVRVRVEMSSGESRRSRDRGDRGGDRGHRGGGGFMGGRRGGMRDNERCYECGQRGHFARDCDRRGRSPGGYRSTKRYSRSLSRSRSRSPRRRVSRSPPRYRSHSRSRSRSRSRS</sequence>
<feature type="region of interest" description="Disordered" evidence="3">
    <location>
        <begin position="137"/>
        <end position="192"/>
    </location>
</feature>
<dbReference type="SMART" id="SM00360">
    <property type="entry name" value="RRM"/>
    <property type="match status" value="1"/>
</dbReference>
<dbReference type="SMART" id="SM00343">
    <property type="entry name" value="ZnF_C2HC"/>
    <property type="match status" value="1"/>
</dbReference>
<dbReference type="PROSITE" id="PS50102">
    <property type="entry name" value="RRM"/>
    <property type="match status" value="1"/>
</dbReference>
<dbReference type="PROSITE" id="PS50158">
    <property type="entry name" value="ZF_CCHC"/>
    <property type="match status" value="1"/>
</dbReference>
<dbReference type="InterPro" id="IPR001878">
    <property type="entry name" value="Znf_CCHC"/>
</dbReference>
<evidence type="ECO:0000256" key="1">
    <source>
        <dbReference type="PROSITE-ProRule" id="PRU00047"/>
    </source>
</evidence>
<dbReference type="GO" id="GO:0003729">
    <property type="term" value="F:mRNA binding"/>
    <property type="evidence" value="ECO:0000318"/>
    <property type="project" value="GO_Central"/>
</dbReference>
<dbReference type="GO" id="GO:0000381">
    <property type="term" value="P:regulation of alternative mRNA splicing, via spliceosome"/>
    <property type="evidence" value="ECO:0000318"/>
    <property type="project" value="GO_Central"/>
</dbReference>
<dbReference type="CDD" id="cd12373">
    <property type="entry name" value="RRM_SRSF3_like"/>
    <property type="match status" value="1"/>
</dbReference>
<feature type="domain" description="CCHC-type" evidence="5">
    <location>
        <begin position="125"/>
        <end position="139"/>
    </location>
</feature>
<dbReference type="Gene3D" id="4.10.60.10">
    <property type="entry name" value="Zinc finger, CCHC-type"/>
    <property type="match status" value="1"/>
</dbReference>
<feature type="compositionally biased region" description="Gly residues" evidence="3">
    <location>
        <begin position="108"/>
        <end position="117"/>
    </location>
</feature>
<dbReference type="InterPro" id="IPR050907">
    <property type="entry name" value="SRSF"/>
</dbReference>
<dbReference type="InterPro" id="IPR036875">
    <property type="entry name" value="Znf_CCHC_sf"/>
</dbReference>
<dbReference type="AlphaFoldDB" id="A0A7M7RDQ1"/>
<accession>A0A7M7RDQ1</accession>
<dbReference type="PANTHER" id="PTHR23147">
    <property type="entry name" value="SERINE/ARGININE RICH SPLICING FACTOR"/>
    <property type="match status" value="1"/>
</dbReference>
<organism evidence="6 7">
    <name type="scientific">Strongylocentrotus purpuratus</name>
    <name type="common">Purple sea urchin</name>
    <dbReference type="NCBI Taxonomy" id="7668"/>
    <lineage>
        <taxon>Eukaryota</taxon>
        <taxon>Metazoa</taxon>
        <taxon>Echinodermata</taxon>
        <taxon>Eleutherozoa</taxon>
        <taxon>Echinozoa</taxon>
        <taxon>Echinoidea</taxon>
        <taxon>Euechinoidea</taxon>
        <taxon>Echinacea</taxon>
        <taxon>Camarodonta</taxon>
        <taxon>Echinidea</taxon>
        <taxon>Strongylocentrotidae</taxon>
        <taxon>Strongylocentrotus</taxon>
    </lineage>
</organism>
<evidence type="ECO:0000259" key="4">
    <source>
        <dbReference type="PROSITE" id="PS50102"/>
    </source>
</evidence>
<reference evidence="6" key="2">
    <citation type="submission" date="2021-01" db="UniProtKB">
        <authorList>
            <consortium name="EnsemblMetazoa"/>
        </authorList>
    </citation>
    <scope>IDENTIFICATION</scope>
</reference>
<evidence type="ECO:0000313" key="6">
    <source>
        <dbReference type="EnsemblMetazoa" id="XP_787177"/>
    </source>
</evidence>
<keyword evidence="1" id="KW-0863">Zinc-finger</keyword>
<dbReference type="EnsemblMetazoa" id="XM_782084">
    <property type="protein sequence ID" value="XP_787177"/>
    <property type="gene ID" value="LOC582113"/>
</dbReference>
<dbReference type="OMA" id="EMHRDSC"/>
<dbReference type="OrthoDB" id="5970at2759"/>
<dbReference type="InterPro" id="IPR035979">
    <property type="entry name" value="RBD_domain_sf"/>
</dbReference>
<dbReference type="Gene3D" id="3.30.70.330">
    <property type="match status" value="1"/>
</dbReference>
<dbReference type="GO" id="GO:0008270">
    <property type="term" value="F:zinc ion binding"/>
    <property type="evidence" value="ECO:0007669"/>
    <property type="project" value="UniProtKB-KW"/>
</dbReference>
<keyword evidence="7" id="KW-1185">Reference proteome</keyword>
<dbReference type="InterPro" id="IPR012677">
    <property type="entry name" value="Nucleotide-bd_a/b_plait_sf"/>
</dbReference>
<dbReference type="Pfam" id="PF00076">
    <property type="entry name" value="RRM_1"/>
    <property type="match status" value="1"/>
</dbReference>
<feature type="domain" description="RRM" evidence="4">
    <location>
        <begin position="16"/>
        <end position="89"/>
    </location>
</feature>
<dbReference type="Pfam" id="PF00098">
    <property type="entry name" value="zf-CCHC"/>
    <property type="match status" value="1"/>
</dbReference>
<dbReference type="FunFam" id="3.30.70.330:FF:000681">
    <property type="entry name" value="X16 splicing factor, isoform B"/>
    <property type="match status" value="1"/>
</dbReference>
<dbReference type="InParanoid" id="A0A7M7RDQ1"/>
<protein>
    <submittedName>
        <fullName evidence="6">Uncharacterized protein</fullName>
    </submittedName>
</protein>